<proteinExistence type="predicted"/>
<feature type="region of interest" description="Disordered" evidence="1">
    <location>
        <begin position="50"/>
        <end position="78"/>
    </location>
</feature>
<protein>
    <submittedName>
        <fullName evidence="2">Uncharacterized protein</fullName>
    </submittedName>
</protein>
<evidence type="ECO:0000256" key="1">
    <source>
        <dbReference type="SAM" id="MobiDB-lite"/>
    </source>
</evidence>
<reference evidence="2" key="1">
    <citation type="journal article" date="2014" name="Int. J. Syst. Evol. Microbiol.">
        <title>Complete genome sequence of Corynebacterium casei LMG S-19264T (=DSM 44701T), isolated from a smear-ripened cheese.</title>
        <authorList>
            <consortium name="US DOE Joint Genome Institute (JGI-PGF)"/>
            <person name="Walter F."/>
            <person name="Albersmeier A."/>
            <person name="Kalinowski J."/>
            <person name="Ruckert C."/>
        </authorList>
    </citation>
    <scope>NUCLEOTIDE SEQUENCE</scope>
    <source>
        <strain evidence="2">CGMCC 1.12919</strain>
    </source>
</reference>
<gene>
    <name evidence="2" type="ORF">GCM10010994_20320</name>
</gene>
<evidence type="ECO:0000313" key="3">
    <source>
        <dbReference type="Proteomes" id="UP000637002"/>
    </source>
</evidence>
<feature type="compositionally biased region" description="Basic and acidic residues" evidence="1">
    <location>
        <begin position="50"/>
        <end position="67"/>
    </location>
</feature>
<dbReference type="EMBL" id="BMGG01000003">
    <property type="protein sequence ID" value="GGC61655.1"/>
    <property type="molecule type" value="Genomic_DNA"/>
</dbReference>
<name>A0A916U5U9_9HYPH</name>
<reference evidence="2" key="2">
    <citation type="submission" date="2020-09" db="EMBL/GenBank/DDBJ databases">
        <authorList>
            <person name="Sun Q."/>
            <person name="Zhou Y."/>
        </authorList>
    </citation>
    <scope>NUCLEOTIDE SEQUENCE</scope>
    <source>
        <strain evidence="2">CGMCC 1.12919</strain>
    </source>
</reference>
<sequence>MVAHHPEIVAFCRVLSVAPRTHSVRHAECDYTVFCFSDAADAVRFRERWGGEPFDPRDKGKGNEWFKWRKGPSASRRD</sequence>
<accession>A0A916U5U9</accession>
<keyword evidence="3" id="KW-1185">Reference proteome</keyword>
<organism evidence="2 3">
    <name type="scientific">Chelatococcus reniformis</name>
    <dbReference type="NCBI Taxonomy" id="1494448"/>
    <lineage>
        <taxon>Bacteria</taxon>
        <taxon>Pseudomonadati</taxon>
        <taxon>Pseudomonadota</taxon>
        <taxon>Alphaproteobacteria</taxon>
        <taxon>Hyphomicrobiales</taxon>
        <taxon>Chelatococcaceae</taxon>
        <taxon>Chelatococcus</taxon>
    </lineage>
</organism>
<dbReference type="Proteomes" id="UP000637002">
    <property type="component" value="Unassembled WGS sequence"/>
</dbReference>
<dbReference type="AlphaFoldDB" id="A0A916U5U9"/>
<comment type="caution">
    <text evidence="2">The sequence shown here is derived from an EMBL/GenBank/DDBJ whole genome shotgun (WGS) entry which is preliminary data.</text>
</comment>
<evidence type="ECO:0000313" key="2">
    <source>
        <dbReference type="EMBL" id="GGC61655.1"/>
    </source>
</evidence>